<evidence type="ECO:0000256" key="2">
    <source>
        <dbReference type="SAM" id="SignalP"/>
    </source>
</evidence>
<reference evidence="4" key="1">
    <citation type="submission" date="2016-09" db="EMBL/GenBank/DDBJ databases">
        <authorList>
            <person name="Varghese N."/>
            <person name="Submissions S."/>
        </authorList>
    </citation>
    <scope>NUCLEOTIDE SEQUENCE [LARGE SCALE GENOMIC DNA]</scope>
    <source>
        <strain evidence="4">JS23</strain>
    </source>
</reference>
<feature type="region of interest" description="Disordered" evidence="1">
    <location>
        <begin position="27"/>
        <end position="49"/>
    </location>
</feature>
<name>A0A1H2PVT8_9BURK</name>
<evidence type="ECO:0000313" key="3">
    <source>
        <dbReference type="EMBL" id="SDV51440.1"/>
    </source>
</evidence>
<dbReference type="EMBL" id="FNLO01000017">
    <property type="protein sequence ID" value="SDV51440.1"/>
    <property type="molecule type" value="Genomic_DNA"/>
</dbReference>
<keyword evidence="2" id="KW-0732">Signal</keyword>
<keyword evidence="4" id="KW-1185">Reference proteome</keyword>
<feature type="signal peptide" evidence="2">
    <location>
        <begin position="1"/>
        <end position="23"/>
    </location>
</feature>
<protein>
    <submittedName>
        <fullName evidence="3">Uncharacterized protein</fullName>
    </submittedName>
</protein>
<dbReference type="RefSeq" id="WP_091913094.1">
    <property type="nucleotide sequence ID" value="NZ_FNLO01000017.1"/>
</dbReference>
<evidence type="ECO:0000313" key="4">
    <source>
        <dbReference type="Proteomes" id="UP000243719"/>
    </source>
</evidence>
<dbReference type="Proteomes" id="UP000243719">
    <property type="component" value="Unassembled WGS sequence"/>
</dbReference>
<dbReference type="STRING" id="1770053.SAMN05216551_11746"/>
<proteinExistence type="predicted"/>
<sequence length="105" mass="10925">MKRLALFCAIVLHAGIGATIASAEPTHAQAASAHRALPPIPPAPAATAERHARAIDADDSDGTPFIVRTRSERTADGAIERWHTIELPVVESPSAGLHPVGNVAI</sequence>
<accession>A0A1H2PVT8</accession>
<organism evidence="3 4">
    <name type="scientific">Chitinasiproducens palmae</name>
    <dbReference type="NCBI Taxonomy" id="1770053"/>
    <lineage>
        <taxon>Bacteria</taxon>
        <taxon>Pseudomonadati</taxon>
        <taxon>Pseudomonadota</taxon>
        <taxon>Betaproteobacteria</taxon>
        <taxon>Burkholderiales</taxon>
        <taxon>Burkholderiaceae</taxon>
        <taxon>Chitinasiproducens</taxon>
    </lineage>
</organism>
<feature type="chain" id="PRO_5017407176" evidence="2">
    <location>
        <begin position="24"/>
        <end position="105"/>
    </location>
</feature>
<evidence type="ECO:0000256" key="1">
    <source>
        <dbReference type="SAM" id="MobiDB-lite"/>
    </source>
</evidence>
<dbReference type="AlphaFoldDB" id="A0A1H2PVT8"/>
<gene>
    <name evidence="3" type="ORF">SAMN05216551_11746</name>
</gene>